<name>A0A6D2HUH1_9BRAS</name>
<sequence>MAPVTEHQGSFLSRISRRNQIVSMDVNHEQELEELEDFQKHVAERFTELLTPSSITTAAADSSESDPILSIQWLRKLLDAFMSCESEFLSVLTSNPAQISKSPLDKLLPEMLDRIVKALDICTAVVNGVDSVRQSQRLAEIAVTALKQHPLSDGSVRRAKRALTSLLAGLNADYKDKNGGSSGGGGSGRRVTSEQWSSFGRRSGGGGGGGGGWCVSKNWSVAKQIQAMTANLVAPRGGEASPIYIMNGVMVMVMWTLVVAVPCQTSNGLTVHLPLPKNQVWASAAASIHERIGEELKRKEKRCVGGGLMDEMQRMERIGVKLMEFSEGFRFSGGEEVVAEVAEMEEICRKMEEGLEGLQRRVREVFHRLVKSRSEILEAIDHNHI</sequence>
<proteinExistence type="inferred from homology"/>
<keyword evidence="2" id="KW-0812">Transmembrane</keyword>
<dbReference type="InterPro" id="IPR008511">
    <property type="entry name" value="ROH1-like"/>
</dbReference>
<comment type="subcellular location">
    <subcellularLocation>
        <location evidence="1">Membrane</location>
        <topology evidence="1">Single-pass membrane protein</topology>
    </subcellularLocation>
</comment>
<accession>A0A6D2HUH1</accession>
<feature type="region of interest" description="Disordered" evidence="6">
    <location>
        <begin position="177"/>
        <end position="210"/>
    </location>
</feature>
<dbReference type="PANTHER" id="PTHR31509">
    <property type="entry name" value="BPS1-LIKE PROTEIN"/>
    <property type="match status" value="1"/>
</dbReference>
<evidence type="ECO:0000256" key="2">
    <source>
        <dbReference type="ARBA" id="ARBA00022692"/>
    </source>
</evidence>
<evidence type="ECO:0000256" key="1">
    <source>
        <dbReference type="ARBA" id="ARBA00004167"/>
    </source>
</evidence>
<evidence type="ECO:0000313" key="7">
    <source>
        <dbReference type="EMBL" id="CAA7018232.1"/>
    </source>
</evidence>
<keyword evidence="8" id="KW-1185">Reference proteome</keyword>
<keyword evidence="4" id="KW-0472">Membrane</keyword>
<evidence type="ECO:0000256" key="3">
    <source>
        <dbReference type="ARBA" id="ARBA00022989"/>
    </source>
</evidence>
<dbReference type="OrthoDB" id="1101113at2759"/>
<evidence type="ECO:0000256" key="4">
    <source>
        <dbReference type="ARBA" id="ARBA00023136"/>
    </source>
</evidence>
<organism evidence="7 8">
    <name type="scientific">Microthlaspi erraticum</name>
    <dbReference type="NCBI Taxonomy" id="1685480"/>
    <lineage>
        <taxon>Eukaryota</taxon>
        <taxon>Viridiplantae</taxon>
        <taxon>Streptophyta</taxon>
        <taxon>Embryophyta</taxon>
        <taxon>Tracheophyta</taxon>
        <taxon>Spermatophyta</taxon>
        <taxon>Magnoliopsida</taxon>
        <taxon>eudicotyledons</taxon>
        <taxon>Gunneridae</taxon>
        <taxon>Pentapetalae</taxon>
        <taxon>rosids</taxon>
        <taxon>malvids</taxon>
        <taxon>Brassicales</taxon>
        <taxon>Brassicaceae</taxon>
        <taxon>Coluteocarpeae</taxon>
        <taxon>Microthlaspi</taxon>
    </lineage>
</organism>
<comment type="similarity">
    <text evidence="5">Belongs to the ROH1 family.</text>
</comment>
<dbReference type="AlphaFoldDB" id="A0A6D2HUH1"/>
<dbReference type="Proteomes" id="UP000467841">
    <property type="component" value="Unassembled WGS sequence"/>
</dbReference>
<dbReference type="GO" id="GO:0016020">
    <property type="term" value="C:membrane"/>
    <property type="evidence" value="ECO:0007669"/>
    <property type="project" value="UniProtKB-SubCell"/>
</dbReference>
<comment type="caution">
    <text evidence="7">The sequence shown here is derived from an EMBL/GenBank/DDBJ whole genome shotgun (WGS) entry which is preliminary data.</text>
</comment>
<gene>
    <name evidence="7" type="ORF">MERR_LOCUS5467</name>
</gene>
<keyword evidence="3" id="KW-1133">Transmembrane helix</keyword>
<evidence type="ECO:0000313" key="8">
    <source>
        <dbReference type="Proteomes" id="UP000467841"/>
    </source>
</evidence>
<protein>
    <submittedName>
        <fullName evidence="7">Uncharacterized protein</fullName>
    </submittedName>
</protein>
<evidence type="ECO:0000256" key="5">
    <source>
        <dbReference type="ARBA" id="ARBA00035114"/>
    </source>
</evidence>
<dbReference type="EMBL" id="CACVBM020000366">
    <property type="protein sequence ID" value="CAA7018232.1"/>
    <property type="molecule type" value="Genomic_DNA"/>
</dbReference>
<evidence type="ECO:0000256" key="6">
    <source>
        <dbReference type="SAM" id="MobiDB-lite"/>
    </source>
</evidence>
<reference evidence="7" key="1">
    <citation type="submission" date="2020-01" db="EMBL/GenBank/DDBJ databases">
        <authorList>
            <person name="Mishra B."/>
        </authorList>
    </citation>
    <scope>NUCLEOTIDE SEQUENCE [LARGE SCALE GENOMIC DNA]</scope>
</reference>
<dbReference type="Pfam" id="PF05633">
    <property type="entry name" value="ROH1-like"/>
    <property type="match status" value="1"/>
</dbReference>